<dbReference type="GO" id="GO:0005506">
    <property type="term" value="F:iron ion binding"/>
    <property type="evidence" value="ECO:0007669"/>
    <property type="project" value="InterPro"/>
</dbReference>
<reference evidence="1 2" key="1">
    <citation type="submission" date="2017-04" db="EMBL/GenBank/DDBJ databases">
        <title>Draft genome sequence of Tuber borchii Vittad., a whitish edible truffle.</title>
        <authorList>
            <consortium name="DOE Joint Genome Institute"/>
            <person name="Murat C."/>
            <person name="Kuo A."/>
            <person name="Barry K.W."/>
            <person name="Clum A."/>
            <person name="Dockter R.B."/>
            <person name="Fauchery L."/>
            <person name="Iotti M."/>
            <person name="Kohler A."/>
            <person name="Labutti K."/>
            <person name="Lindquist E.A."/>
            <person name="Lipzen A."/>
            <person name="Ohm R.A."/>
            <person name="Wang M."/>
            <person name="Grigoriev I.V."/>
            <person name="Zambonelli A."/>
            <person name="Martin F.M."/>
        </authorList>
    </citation>
    <scope>NUCLEOTIDE SEQUENCE [LARGE SCALE GENOMIC DNA]</scope>
    <source>
        <strain evidence="1 2">Tbo3840</strain>
    </source>
</reference>
<dbReference type="Proteomes" id="UP000244722">
    <property type="component" value="Unassembled WGS sequence"/>
</dbReference>
<dbReference type="EMBL" id="NESQ01000003">
    <property type="protein sequence ID" value="PUU84167.1"/>
    <property type="molecule type" value="Genomic_DNA"/>
</dbReference>
<organism evidence="1 2">
    <name type="scientific">Tuber borchii</name>
    <name type="common">White truffle</name>
    <dbReference type="NCBI Taxonomy" id="42251"/>
    <lineage>
        <taxon>Eukaryota</taxon>
        <taxon>Fungi</taxon>
        <taxon>Dikarya</taxon>
        <taxon>Ascomycota</taxon>
        <taxon>Pezizomycotina</taxon>
        <taxon>Pezizomycetes</taxon>
        <taxon>Pezizales</taxon>
        <taxon>Tuberaceae</taxon>
        <taxon>Tuber</taxon>
    </lineage>
</organism>
<dbReference type="GO" id="GO:0016705">
    <property type="term" value="F:oxidoreductase activity, acting on paired donors, with incorporation or reduction of molecular oxygen"/>
    <property type="evidence" value="ECO:0007669"/>
    <property type="project" value="InterPro"/>
</dbReference>
<dbReference type="GO" id="GO:0020037">
    <property type="term" value="F:heme binding"/>
    <property type="evidence" value="ECO:0007669"/>
    <property type="project" value="InterPro"/>
</dbReference>
<gene>
    <name evidence="1" type="ORF">B9Z19DRAFT_961463</name>
</gene>
<accession>A0A2T7A8U4</accession>
<comment type="caution">
    <text evidence="1">The sequence shown here is derived from an EMBL/GenBank/DDBJ whole genome shotgun (WGS) entry which is preliminary data.</text>
</comment>
<evidence type="ECO:0000313" key="1">
    <source>
        <dbReference type="EMBL" id="PUU84167.1"/>
    </source>
</evidence>
<dbReference type="SUPFAM" id="SSF48264">
    <property type="entry name" value="Cytochrome P450"/>
    <property type="match status" value="1"/>
</dbReference>
<feature type="non-terminal residue" evidence="1">
    <location>
        <position position="1"/>
    </location>
</feature>
<dbReference type="OrthoDB" id="1470350at2759"/>
<sequence length="79" mass="8916">LLRYLGAFNTERVFFTTPEVLKKVLRVRSCGFIKRPLVTNDFGDILGKKGLLFAEGEEQRKLLLPAFSHAHIKGLVPGF</sequence>
<dbReference type="STRING" id="42251.A0A2T7A8U4"/>
<dbReference type="Gene3D" id="1.10.630.10">
    <property type="entry name" value="Cytochrome P450"/>
    <property type="match status" value="1"/>
</dbReference>
<name>A0A2T7A8U4_TUBBO</name>
<dbReference type="GO" id="GO:0004497">
    <property type="term" value="F:monooxygenase activity"/>
    <property type="evidence" value="ECO:0007669"/>
    <property type="project" value="InterPro"/>
</dbReference>
<protein>
    <submittedName>
        <fullName evidence="1">Uncharacterized protein</fullName>
    </submittedName>
</protein>
<proteinExistence type="predicted"/>
<evidence type="ECO:0000313" key="2">
    <source>
        <dbReference type="Proteomes" id="UP000244722"/>
    </source>
</evidence>
<keyword evidence="2" id="KW-1185">Reference proteome</keyword>
<dbReference type="AlphaFoldDB" id="A0A2T7A8U4"/>
<dbReference type="InterPro" id="IPR036396">
    <property type="entry name" value="Cyt_P450_sf"/>
</dbReference>